<dbReference type="Pfam" id="PF13400">
    <property type="entry name" value="Tad"/>
    <property type="match status" value="1"/>
</dbReference>
<proteinExistence type="predicted"/>
<feature type="domain" description="Putative Flp pilus-assembly TadG-like N-terminal" evidence="2">
    <location>
        <begin position="10"/>
        <end position="55"/>
    </location>
</feature>
<keyword evidence="1" id="KW-0812">Transmembrane</keyword>
<evidence type="ECO:0000259" key="2">
    <source>
        <dbReference type="Pfam" id="PF13400"/>
    </source>
</evidence>
<dbReference type="Proteomes" id="UP001597040">
    <property type="component" value="Unassembled WGS sequence"/>
</dbReference>
<feature type="transmembrane region" description="Helical" evidence="1">
    <location>
        <begin position="12"/>
        <end position="31"/>
    </location>
</feature>
<dbReference type="RefSeq" id="WP_390362954.1">
    <property type="nucleotide sequence ID" value="NZ_JBHTKJ010000034.1"/>
</dbReference>
<protein>
    <submittedName>
        <fullName evidence="3">TadE/TadG family type IV pilus assembly protein</fullName>
    </submittedName>
</protein>
<keyword evidence="1" id="KW-0472">Membrane</keyword>
<dbReference type="InterPro" id="IPR028087">
    <property type="entry name" value="Tad_N"/>
</dbReference>
<dbReference type="EMBL" id="JBHTKJ010000034">
    <property type="protein sequence ID" value="MFD1039293.1"/>
    <property type="molecule type" value="Genomic_DNA"/>
</dbReference>
<evidence type="ECO:0000256" key="1">
    <source>
        <dbReference type="SAM" id="Phobius"/>
    </source>
</evidence>
<reference evidence="4" key="1">
    <citation type="journal article" date="2019" name="Int. J. Syst. Evol. Microbiol.">
        <title>The Global Catalogue of Microorganisms (GCM) 10K type strain sequencing project: providing services to taxonomists for standard genome sequencing and annotation.</title>
        <authorList>
            <consortium name="The Broad Institute Genomics Platform"/>
            <consortium name="The Broad Institute Genome Sequencing Center for Infectious Disease"/>
            <person name="Wu L."/>
            <person name="Ma J."/>
        </authorList>
    </citation>
    <scope>NUCLEOTIDE SEQUENCE [LARGE SCALE GENOMIC DNA]</scope>
    <source>
        <strain evidence="4">CCUG 56754</strain>
    </source>
</reference>
<keyword evidence="1" id="KW-1133">Transmembrane helix</keyword>
<evidence type="ECO:0000313" key="4">
    <source>
        <dbReference type="Proteomes" id="UP001597040"/>
    </source>
</evidence>
<name>A0ABW3LLM0_9BACI</name>
<sequence>MKKLIREESGQSLIMVAIFLIVLVGFAGLAIDGGRLYLAKSQLQKAVDAAALAGGDVIVDGVIASETYNHTDSKLLAEEIAETNYDNGAYVTTFPGEGNVIQVSGEENISLMLMPVLGLNQSKVSAASQVKVGQLNSVGEGVVVPIGIGLNQPLEFGEIWELNDDPGEGEQGWYNFLDFSFIDPEPDNSGNSALGSYIEDGSPAPVYIGQELHVQEGASSKSNNVTSAVEARAGEIIYVPIIEQDPDDPKKVIVQGFAAFELMAGYDGHAIQAKFIQTVTPGEIGDEISEYGTYASKLIL</sequence>
<comment type="caution">
    <text evidence="3">The sequence shown here is derived from an EMBL/GenBank/DDBJ whole genome shotgun (WGS) entry which is preliminary data.</text>
</comment>
<evidence type="ECO:0000313" key="3">
    <source>
        <dbReference type="EMBL" id="MFD1039293.1"/>
    </source>
</evidence>
<keyword evidence="4" id="KW-1185">Reference proteome</keyword>
<gene>
    <name evidence="3" type="ORF">ACFQ3N_12945</name>
</gene>
<accession>A0ABW3LLM0</accession>
<organism evidence="3 4">
    <name type="scientific">Virgibacillus byunsanensis</name>
    <dbReference type="NCBI Taxonomy" id="570945"/>
    <lineage>
        <taxon>Bacteria</taxon>
        <taxon>Bacillati</taxon>
        <taxon>Bacillota</taxon>
        <taxon>Bacilli</taxon>
        <taxon>Bacillales</taxon>
        <taxon>Bacillaceae</taxon>
        <taxon>Virgibacillus</taxon>
    </lineage>
</organism>